<reference evidence="1 2" key="1">
    <citation type="submission" date="2019-12" db="EMBL/GenBank/DDBJ databases">
        <authorList>
            <person name="Floudas D."/>
            <person name="Bentzer J."/>
            <person name="Ahren D."/>
            <person name="Johansson T."/>
            <person name="Persson P."/>
            <person name="Tunlid A."/>
        </authorList>
    </citation>
    <scope>NUCLEOTIDE SEQUENCE [LARGE SCALE GENOMIC DNA]</scope>
    <source>
        <strain evidence="1 2">CBS 102.39</strain>
    </source>
</reference>
<organism evidence="1 2">
    <name type="scientific">Agrocybe pediades</name>
    <dbReference type="NCBI Taxonomy" id="84607"/>
    <lineage>
        <taxon>Eukaryota</taxon>
        <taxon>Fungi</taxon>
        <taxon>Dikarya</taxon>
        <taxon>Basidiomycota</taxon>
        <taxon>Agaricomycotina</taxon>
        <taxon>Agaricomycetes</taxon>
        <taxon>Agaricomycetidae</taxon>
        <taxon>Agaricales</taxon>
        <taxon>Agaricineae</taxon>
        <taxon>Strophariaceae</taxon>
        <taxon>Agrocybe</taxon>
    </lineage>
</organism>
<dbReference type="AlphaFoldDB" id="A0A8H4R4Z6"/>
<sequence>MQRDHLGYVYTFVKKLRKCMTYSRGILISLSDFPGSSTPIMRPFVVATASMAVFTAQPTSIPLSENGLARCEYELRPISPLHEDVSLQTEFNFVTTRSFSLAVDGAEIHASGYGASFSGPNPNGTYSVRTELGASGMTSLDVKSIIQSLEGQLRQGYATDWIFEKVACTA</sequence>
<protein>
    <submittedName>
        <fullName evidence="1">Uncharacterized protein</fullName>
    </submittedName>
</protein>
<evidence type="ECO:0000313" key="2">
    <source>
        <dbReference type="Proteomes" id="UP000521872"/>
    </source>
</evidence>
<comment type="caution">
    <text evidence="1">The sequence shown here is derived from an EMBL/GenBank/DDBJ whole genome shotgun (WGS) entry which is preliminary data.</text>
</comment>
<dbReference type="Proteomes" id="UP000521872">
    <property type="component" value="Unassembled WGS sequence"/>
</dbReference>
<proteinExistence type="predicted"/>
<dbReference type="EMBL" id="JAACJL010000001">
    <property type="protein sequence ID" value="KAF4623644.1"/>
    <property type="molecule type" value="Genomic_DNA"/>
</dbReference>
<name>A0A8H4R4Z6_9AGAR</name>
<keyword evidence="2" id="KW-1185">Reference proteome</keyword>
<gene>
    <name evidence="1" type="ORF">D9613_001302</name>
</gene>
<evidence type="ECO:0000313" key="1">
    <source>
        <dbReference type="EMBL" id="KAF4623644.1"/>
    </source>
</evidence>
<accession>A0A8H4R4Z6</accession>